<evidence type="ECO:0000313" key="2">
    <source>
        <dbReference type="Proteomes" id="UP001341840"/>
    </source>
</evidence>
<reference evidence="1 2" key="1">
    <citation type="journal article" date="2023" name="Plants (Basel)">
        <title>Bridging the Gap: Combining Genomics and Transcriptomics Approaches to Understand Stylosanthes scabra, an Orphan Legume from the Brazilian Caatinga.</title>
        <authorList>
            <person name="Ferreira-Neto J.R.C."/>
            <person name="da Silva M.D."/>
            <person name="Binneck E."/>
            <person name="de Melo N.F."/>
            <person name="da Silva R.H."/>
            <person name="de Melo A.L.T.M."/>
            <person name="Pandolfi V."/>
            <person name="Bustamante F.O."/>
            <person name="Brasileiro-Vidal A.C."/>
            <person name="Benko-Iseppon A.M."/>
        </authorList>
    </citation>
    <scope>NUCLEOTIDE SEQUENCE [LARGE SCALE GENOMIC DNA]</scope>
    <source>
        <tissue evidence="1">Leaves</tissue>
    </source>
</reference>
<organism evidence="1 2">
    <name type="scientific">Stylosanthes scabra</name>
    <dbReference type="NCBI Taxonomy" id="79078"/>
    <lineage>
        <taxon>Eukaryota</taxon>
        <taxon>Viridiplantae</taxon>
        <taxon>Streptophyta</taxon>
        <taxon>Embryophyta</taxon>
        <taxon>Tracheophyta</taxon>
        <taxon>Spermatophyta</taxon>
        <taxon>Magnoliopsida</taxon>
        <taxon>eudicotyledons</taxon>
        <taxon>Gunneridae</taxon>
        <taxon>Pentapetalae</taxon>
        <taxon>rosids</taxon>
        <taxon>fabids</taxon>
        <taxon>Fabales</taxon>
        <taxon>Fabaceae</taxon>
        <taxon>Papilionoideae</taxon>
        <taxon>50 kb inversion clade</taxon>
        <taxon>dalbergioids sensu lato</taxon>
        <taxon>Dalbergieae</taxon>
        <taxon>Pterocarpus clade</taxon>
        <taxon>Stylosanthes</taxon>
    </lineage>
</organism>
<sequence>MPLATDIHPLPTLENCTSRSVLSRSHSLGISAASLSDSASNIAQSASYTSFLGRSTLPQTSAIGSASFCSRLVSSFCTESSLISMTTFSSDTGLVTLYSAASLRDRLHGVLVSLLEELSPAILKFCRFFGGRVDVTASFTGTSGVGVGIYTAVFDCNVASLGEAPVGG</sequence>
<accession>A0ABU6ZTC7</accession>
<dbReference type="Proteomes" id="UP001341840">
    <property type="component" value="Unassembled WGS sequence"/>
</dbReference>
<name>A0ABU6ZTC7_9FABA</name>
<proteinExistence type="predicted"/>
<comment type="caution">
    <text evidence="1">The sequence shown here is derived from an EMBL/GenBank/DDBJ whole genome shotgun (WGS) entry which is preliminary data.</text>
</comment>
<evidence type="ECO:0000313" key="1">
    <source>
        <dbReference type="EMBL" id="MED6225261.1"/>
    </source>
</evidence>
<dbReference type="EMBL" id="JASCZI010273732">
    <property type="protein sequence ID" value="MED6225261.1"/>
    <property type="molecule type" value="Genomic_DNA"/>
</dbReference>
<protein>
    <submittedName>
        <fullName evidence="1">Uncharacterized protein</fullName>
    </submittedName>
</protein>
<gene>
    <name evidence="1" type="ORF">PIB30_092002</name>
</gene>
<keyword evidence="2" id="KW-1185">Reference proteome</keyword>